<evidence type="ECO:0000256" key="1">
    <source>
        <dbReference type="SAM" id="MobiDB-lite"/>
    </source>
</evidence>
<protein>
    <submittedName>
        <fullName evidence="3">Uncharacterized protein</fullName>
    </submittedName>
</protein>
<proteinExistence type="predicted"/>
<organism evidence="3">
    <name type="scientific">Caudovirales sp. ctqPn17</name>
    <dbReference type="NCBI Taxonomy" id="2825772"/>
    <lineage>
        <taxon>Viruses</taxon>
        <taxon>Duplodnaviria</taxon>
        <taxon>Heunggongvirae</taxon>
        <taxon>Uroviricota</taxon>
        <taxon>Caudoviricetes</taxon>
    </lineage>
</organism>
<evidence type="ECO:0000256" key="2">
    <source>
        <dbReference type="SAM" id="Phobius"/>
    </source>
</evidence>
<reference evidence="3" key="1">
    <citation type="journal article" date="2021" name="Proc. Natl. Acad. Sci. U.S.A.">
        <title>A Catalog of Tens of Thousands of Viruses from Human Metagenomes Reveals Hidden Associations with Chronic Diseases.</title>
        <authorList>
            <person name="Tisza M.J."/>
            <person name="Buck C.B."/>
        </authorList>
    </citation>
    <scope>NUCLEOTIDE SEQUENCE</scope>
    <source>
        <strain evidence="3">CtqPn17</strain>
    </source>
</reference>
<feature type="compositionally biased region" description="Basic and acidic residues" evidence="1">
    <location>
        <begin position="92"/>
        <end position="108"/>
    </location>
</feature>
<name>A0A8S5QEC2_9CAUD</name>
<sequence length="123" mass="14315">MKNVLVKICLFDCVKKMKRIKDNITRFIHKIGTLNLVLLLVGAFFIWFNWQMISVYRSCGSMPETYACAVVAATIGECGICGWIRTTKDKRQDRKWQKQDEQELKNNNENDLAALPDEREENI</sequence>
<accession>A0A8S5QEC2</accession>
<feature type="transmembrane region" description="Helical" evidence="2">
    <location>
        <begin position="62"/>
        <end position="84"/>
    </location>
</feature>
<dbReference type="EMBL" id="BK015642">
    <property type="protein sequence ID" value="DAE17607.1"/>
    <property type="molecule type" value="Genomic_DNA"/>
</dbReference>
<feature type="region of interest" description="Disordered" evidence="1">
    <location>
        <begin position="92"/>
        <end position="123"/>
    </location>
</feature>
<feature type="transmembrane region" description="Helical" evidence="2">
    <location>
        <begin position="27"/>
        <end position="50"/>
    </location>
</feature>
<keyword evidence="2" id="KW-0812">Transmembrane</keyword>
<keyword evidence="2" id="KW-1133">Transmembrane helix</keyword>
<keyword evidence="2" id="KW-0472">Membrane</keyword>
<evidence type="ECO:0000313" key="3">
    <source>
        <dbReference type="EMBL" id="DAE17607.1"/>
    </source>
</evidence>